<dbReference type="InterPro" id="IPR029068">
    <property type="entry name" value="Glyas_Bleomycin-R_OHBP_Dase"/>
</dbReference>
<gene>
    <name evidence="3" type="ORF">ACFOYW_11750</name>
</gene>
<name>A0ABV8Q9P4_9MICO</name>
<evidence type="ECO:0000256" key="1">
    <source>
        <dbReference type="ARBA" id="ARBA00022723"/>
    </source>
</evidence>
<protein>
    <submittedName>
        <fullName evidence="3">VOC family protein</fullName>
    </submittedName>
</protein>
<dbReference type="InterPro" id="IPR004360">
    <property type="entry name" value="Glyas_Fos-R_dOase_dom"/>
</dbReference>
<keyword evidence="1" id="KW-0479">Metal-binding</keyword>
<organism evidence="3 4">
    <name type="scientific">Gryllotalpicola reticulitermitis</name>
    <dbReference type="NCBI Taxonomy" id="1184153"/>
    <lineage>
        <taxon>Bacteria</taxon>
        <taxon>Bacillati</taxon>
        <taxon>Actinomycetota</taxon>
        <taxon>Actinomycetes</taxon>
        <taxon>Micrococcales</taxon>
        <taxon>Microbacteriaceae</taxon>
        <taxon>Gryllotalpicola</taxon>
    </lineage>
</organism>
<dbReference type="Gene3D" id="3.10.180.10">
    <property type="entry name" value="2,3-Dihydroxybiphenyl 1,2-Dioxygenase, domain 1"/>
    <property type="match status" value="1"/>
</dbReference>
<keyword evidence="4" id="KW-1185">Reference proteome</keyword>
<evidence type="ECO:0000259" key="2">
    <source>
        <dbReference type="PROSITE" id="PS51819"/>
    </source>
</evidence>
<accession>A0ABV8Q9P4</accession>
<dbReference type="PANTHER" id="PTHR43048:SF4">
    <property type="entry name" value="RING-CLEAVING DIOXYGENASE-RELATED"/>
    <property type="match status" value="1"/>
</dbReference>
<sequence length="134" mass="14486">MSVSISGVHILVDDPEAALSFYRDHLGLKVLNTVENGGYTWIVLVTESQPEVQIVLEHPHGGRSQANGEAVAALLAKGELQMVNFQSENLDETFERVSAAPGAEVLQEPADQPWGVRDFAVRDPAGNLIRIAQA</sequence>
<dbReference type="PROSITE" id="PS51819">
    <property type="entry name" value="VOC"/>
    <property type="match status" value="1"/>
</dbReference>
<dbReference type="Pfam" id="PF00903">
    <property type="entry name" value="Glyoxalase"/>
    <property type="match status" value="1"/>
</dbReference>
<evidence type="ECO:0000313" key="4">
    <source>
        <dbReference type="Proteomes" id="UP001595900"/>
    </source>
</evidence>
<dbReference type="InterPro" id="IPR037523">
    <property type="entry name" value="VOC_core"/>
</dbReference>
<proteinExistence type="predicted"/>
<dbReference type="SUPFAM" id="SSF54593">
    <property type="entry name" value="Glyoxalase/Bleomycin resistance protein/Dihydroxybiphenyl dioxygenase"/>
    <property type="match status" value="1"/>
</dbReference>
<comment type="caution">
    <text evidence="3">The sequence shown here is derived from an EMBL/GenBank/DDBJ whole genome shotgun (WGS) entry which is preliminary data.</text>
</comment>
<dbReference type="RefSeq" id="WP_390229116.1">
    <property type="nucleotide sequence ID" value="NZ_JBHSCN010000005.1"/>
</dbReference>
<dbReference type="Proteomes" id="UP001595900">
    <property type="component" value="Unassembled WGS sequence"/>
</dbReference>
<evidence type="ECO:0000313" key="3">
    <source>
        <dbReference type="EMBL" id="MFC4244049.1"/>
    </source>
</evidence>
<feature type="domain" description="VOC" evidence="2">
    <location>
        <begin position="4"/>
        <end position="134"/>
    </location>
</feature>
<dbReference type="PANTHER" id="PTHR43048">
    <property type="entry name" value="METHYLMALONYL-COA EPIMERASE"/>
    <property type="match status" value="1"/>
</dbReference>
<dbReference type="InterPro" id="IPR051785">
    <property type="entry name" value="MMCE/EMCE_epimerase"/>
</dbReference>
<dbReference type="EMBL" id="JBHSCN010000005">
    <property type="protein sequence ID" value="MFC4244049.1"/>
    <property type="molecule type" value="Genomic_DNA"/>
</dbReference>
<reference evidence="4" key="1">
    <citation type="journal article" date="2019" name="Int. J. Syst. Evol. Microbiol.">
        <title>The Global Catalogue of Microorganisms (GCM) 10K type strain sequencing project: providing services to taxonomists for standard genome sequencing and annotation.</title>
        <authorList>
            <consortium name="The Broad Institute Genomics Platform"/>
            <consortium name="The Broad Institute Genome Sequencing Center for Infectious Disease"/>
            <person name="Wu L."/>
            <person name="Ma J."/>
        </authorList>
    </citation>
    <scope>NUCLEOTIDE SEQUENCE [LARGE SCALE GENOMIC DNA]</scope>
    <source>
        <strain evidence="4">CGMCC 1.10363</strain>
    </source>
</reference>